<evidence type="ECO:0000256" key="1">
    <source>
        <dbReference type="SAM" id="Phobius"/>
    </source>
</evidence>
<evidence type="ECO:0000313" key="3">
    <source>
        <dbReference type="Proteomes" id="UP000617041"/>
    </source>
</evidence>
<feature type="transmembrane region" description="Helical" evidence="1">
    <location>
        <begin position="21"/>
        <end position="39"/>
    </location>
</feature>
<keyword evidence="1" id="KW-0472">Membrane</keyword>
<keyword evidence="3" id="KW-1185">Reference proteome</keyword>
<dbReference type="RefSeq" id="WP_200787103.1">
    <property type="nucleotide sequence ID" value="NZ_JAEDAO010000001.1"/>
</dbReference>
<evidence type="ECO:0000313" key="2">
    <source>
        <dbReference type="EMBL" id="MBK0392153.1"/>
    </source>
</evidence>
<keyword evidence="1" id="KW-1133">Transmembrane helix</keyword>
<organism evidence="2 3">
    <name type="scientific">Ramlibacter algicola</name>
    <dbReference type="NCBI Taxonomy" id="2795217"/>
    <lineage>
        <taxon>Bacteria</taxon>
        <taxon>Pseudomonadati</taxon>
        <taxon>Pseudomonadota</taxon>
        <taxon>Betaproteobacteria</taxon>
        <taxon>Burkholderiales</taxon>
        <taxon>Comamonadaceae</taxon>
        <taxon>Ramlibacter</taxon>
    </lineage>
</organism>
<reference evidence="2" key="1">
    <citation type="submission" date="2020-12" db="EMBL/GenBank/DDBJ databases">
        <title>Ramlibacter sp. nov., isolated from a freshwater alga, Cryptomonas.</title>
        <authorList>
            <person name="Kim H.M."/>
            <person name="Jeon C.O."/>
        </authorList>
    </citation>
    <scope>NUCLEOTIDE SEQUENCE</scope>
    <source>
        <strain evidence="2">CrO1</strain>
    </source>
</reference>
<comment type="caution">
    <text evidence="2">The sequence shown here is derived from an EMBL/GenBank/DDBJ whole genome shotgun (WGS) entry which is preliminary data.</text>
</comment>
<gene>
    <name evidence="2" type="ORF">I8E28_06085</name>
</gene>
<accession>A0A934UQZ5</accession>
<dbReference type="AlphaFoldDB" id="A0A934UQZ5"/>
<proteinExistence type="predicted"/>
<protein>
    <submittedName>
        <fullName evidence="2">Uncharacterized protein</fullName>
    </submittedName>
</protein>
<keyword evidence="1" id="KW-0812">Transmembrane</keyword>
<name>A0A934UQZ5_9BURK</name>
<dbReference type="Proteomes" id="UP000617041">
    <property type="component" value="Unassembled WGS sequence"/>
</dbReference>
<sequence>MHQRYEPSAFDRHPGVQRATRAAVAAGVVAMVVAAWMTAGPGNGWQPAREHVAVTLPAVTVVGHRSSLTAADMRPAVTCERTAFAAPERARKMA</sequence>
<dbReference type="EMBL" id="JAEDAO010000001">
    <property type="protein sequence ID" value="MBK0392153.1"/>
    <property type="molecule type" value="Genomic_DNA"/>
</dbReference>